<gene>
    <name evidence="1" type="ORF">CR105_08810</name>
</gene>
<protein>
    <submittedName>
        <fullName evidence="1">Uncharacterized protein</fullName>
    </submittedName>
</protein>
<dbReference type="EMBL" id="PDOC01000004">
    <property type="protein sequence ID" value="PIL45273.1"/>
    <property type="molecule type" value="Genomic_DNA"/>
</dbReference>
<name>A0A2G8TGX8_9BURK</name>
<dbReference type="Proteomes" id="UP000230390">
    <property type="component" value="Unassembled WGS sequence"/>
</dbReference>
<comment type="caution">
    <text evidence="1">The sequence shown here is derived from an EMBL/GenBank/DDBJ whole genome shotgun (WGS) entry which is preliminary data.</text>
</comment>
<sequence length="100" mass="10491">MASQRQPVSANAAAVAGVDPGAVEAMIELGGPAERQAEAQLEDAQHFAAAADPVRLHVKPAPDRQLAAKMGDPRDRLGFEARMHGRDLMQLAIALSAQAI</sequence>
<evidence type="ECO:0000313" key="1">
    <source>
        <dbReference type="EMBL" id="PIL45273.1"/>
    </source>
</evidence>
<proteinExistence type="predicted"/>
<accession>A0A2G8TGX8</accession>
<dbReference type="AlphaFoldDB" id="A0A2G8TGX8"/>
<keyword evidence="2" id="KW-1185">Reference proteome</keyword>
<organism evidence="1 2">
    <name type="scientific">Massilia eurypsychrophila</name>
    <dbReference type="NCBI Taxonomy" id="1485217"/>
    <lineage>
        <taxon>Bacteria</taxon>
        <taxon>Pseudomonadati</taxon>
        <taxon>Pseudomonadota</taxon>
        <taxon>Betaproteobacteria</taxon>
        <taxon>Burkholderiales</taxon>
        <taxon>Oxalobacteraceae</taxon>
        <taxon>Telluria group</taxon>
        <taxon>Massilia</taxon>
    </lineage>
</organism>
<evidence type="ECO:0000313" key="2">
    <source>
        <dbReference type="Proteomes" id="UP000230390"/>
    </source>
</evidence>
<reference evidence="1 2" key="1">
    <citation type="submission" date="2017-10" db="EMBL/GenBank/DDBJ databases">
        <title>Massilia psychrophilum sp. nov., a novel purple-pigmented bacterium isolated from Tianshan glacier, Xinjiang Municipality, China.</title>
        <authorList>
            <person name="Wang H."/>
        </authorList>
    </citation>
    <scope>NUCLEOTIDE SEQUENCE [LARGE SCALE GENOMIC DNA]</scope>
    <source>
        <strain evidence="1 2">JCM 30074</strain>
    </source>
</reference>